<dbReference type="GO" id="GO:0046872">
    <property type="term" value="F:metal ion binding"/>
    <property type="evidence" value="ECO:0007669"/>
    <property type="project" value="UniProtKB-KW"/>
</dbReference>
<sequence>MTGRCYCGGVQVNATARPQTVSYCHCSDCRRLSGAPVAAFAAFASADLRFTPSKGPRRSFSKGVDRWFCPDCGTQLAATYDYLLDQVYVPLGLLDQANTLAPESHGHTDSALPWLHIEDDLPRDGASSRVRLQEPDPSG</sequence>
<dbReference type="EMBL" id="JAIMBW010000001">
    <property type="protein sequence ID" value="MBY4894931.1"/>
    <property type="molecule type" value="Genomic_DNA"/>
</dbReference>
<dbReference type="PROSITE" id="PS51891">
    <property type="entry name" value="CENP_V_GFA"/>
    <property type="match status" value="1"/>
</dbReference>
<keyword evidence="7" id="KW-1185">Reference proteome</keyword>
<dbReference type="SUPFAM" id="SSF51316">
    <property type="entry name" value="Mss4-like"/>
    <property type="match status" value="1"/>
</dbReference>
<evidence type="ECO:0000313" key="7">
    <source>
        <dbReference type="Proteomes" id="UP000693972"/>
    </source>
</evidence>
<dbReference type="InterPro" id="IPR011057">
    <property type="entry name" value="Mss4-like_sf"/>
</dbReference>
<evidence type="ECO:0000256" key="1">
    <source>
        <dbReference type="ARBA" id="ARBA00005495"/>
    </source>
</evidence>
<dbReference type="Proteomes" id="UP000693972">
    <property type="component" value="Unassembled WGS sequence"/>
</dbReference>
<gene>
    <name evidence="6" type="ORF">KUL25_19405</name>
</gene>
<dbReference type="Pfam" id="PF04828">
    <property type="entry name" value="GFA"/>
    <property type="match status" value="1"/>
</dbReference>
<reference evidence="6 7" key="1">
    <citation type="submission" date="2021-07" db="EMBL/GenBank/DDBJ databases">
        <title>Karlodiniumbacter phycospheric gen. nov., sp. nov., a phycosphere bacterium isolated from karlodinium veneficum.</title>
        <authorList>
            <person name="Peng Y."/>
            <person name="Jiang L."/>
            <person name="Lee J."/>
        </authorList>
    </citation>
    <scope>NUCLEOTIDE SEQUENCE</scope>
    <source>
        <strain evidence="6 7">N5</strain>
    </source>
</reference>
<proteinExistence type="inferred from homology"/>
<dbReference type="AlphaFoldDB" id="A0A975YI59"/>
<name>A0A975YI59_9RHOB</name>
<keyword evidence="3" id="KW-0862">Zinc</keyword>
<keyword evidence="2" id="KW-0479">Metal-binding</keyword>
<comment type="similarity">
    <text evidence="1">Belongs to the Gfa family.</text>
</comment>
<organism evidence="6">
    <name type="scientific">Gymnodinialimonas phycosphaerae</name>
    <dbReference type="NCBI Taxonomy" id="2841589"/>
    <lineage>
        <taxon>Bacteria</taxon>
        <taxon>Pseudomonadati</taxon>
        <taxon>Pseudomonadota</taxon>
        <taxon>Alphaproteobacteria</taxon>
        <taxon>Rhodobacterales</taxon>
        <taxon>Paracoccaceae</taxon>
        <taxon>Gymnodinialimonas</taxon>
    </lineage>
</organism>
<keyword evidence="4" id="KW-0456">Lyase</keyword>
<accession>A0A975YI59</accession>
<protein>
    <submittedName>
        <fullName evidence="6">GFA family protein</fullName>
    </submittedName>
</protein>
<dbReference type="Gene3D" id="3.90.1590.10">
    <property type="entry name" value="glutathione-dependent formaldehyde- activating enzyme (gfa)"/>
    <property type="match status" value="1"/>
</dbReference>
<evidence type="ECO:0000256" key="4">
    <source>
        <dbReference type="ARBA" id="ARBA00023239"/>
    </source>
</evidence>
<dbReference type="PANTHER" id="PTHR33337:SF40">
    <property type="entry name" value="CENP-V_GFA DOMAIN-CONTAINING PROTEIN-RELATED"/>
    <property type="match status" value="1"/>
</dbReference>
<feature type="domain" description="CENP-V/GFA" evidence="5">
    <location>
        <begin position="1"/>
        <end position="115"/>
    </location>
</feature>
<dbReference type="GO" id="GO:0016846">
    <property type="term" value="F:carbon-sulfur lyase activity"/>
    <property type="evidence" value="ECO:0007669"/>
    <property type="project" value="InterPro"/>
</dbReference>
<evidence type="ECO:0000256" key="3">
    <source>
        <dbReference type="ARBA" id="ARBA00022833"/>
    </source>
</evidence>
<dbReference type="PANTHER" id="PTHR33337">
    <property type="entry name" value="GFA DOMAIN-CONTAINING PROTEIN"/>
    <property type="match status" value="1"/>
</dbReference>
<dbReference type="EMBL" id="CP078073">
    <property type="protein sequence ID" value="QXL90140.1"/>
    <property type="molecule type" value="Genomic_DNA"/>
</dbReference>
<dbReference type="InterPro" id="IPR006913">
    <property type="entry name" value="CENP-V/GFA"/>
</dbReference>
<evidence type="ECO:0000256" key="2">
    <source>
        <dbReference type="ARBA" id="ARBA00022723"/>
    </source>
</evidence>
<evidence type="ECO:0000259" key="5">
    <source>
        <dbReference type="PROSITE" id="PS51891"/>
    </source>
</evidence>
<evidence type="ECO:0000313" key="6">
    <source>
        <dbReference type="EMBL" id="QXL90140.1"/>
    </source>
</evidence>